<dbReference type="PANTHER" id="PTHR46479">
    <property type="entry name" value="BIOGENESIS OF LYSOSOME-RELATED ORGANELLES COMPLEX 1 SUBUNIT 2"/>
    <property type="match status" value="1"/>
</dbReference>
<evidence type="ECO:0000313" key="4">
    <source>
        <dbReference type="WBParaSite" id="SMUV_0000500801-mRNA-1"/>
    </source>
</evidence>
<dbReference type="GO" id="GO:0043015">
    <property type="term" value="F:gamma-tubulin binding"/>
    <property type="evidence" value="ECO:0007669"/>
    <property type="project" value="TreeGrafter"/>
</dbReference>
<proteinExistence type="inferred from homology"/>
<keyword evidence="3" id="KW-1185">Reference proteome</keyword>
<protein>
    <submittedName>
        <fullName evidence="4">Biogenesis of lysosome-related organelles complex 1 subunit 2</fullName>
    </submittedName>
</protein>
<dbReference type="Proteomes" id="UP000046393">
    <property type="component" value="Unplaced"/>
</dbReference>
<dbReference type="InterPro" id="IPR019269">
    <property type="entry name" value="BLOC1_su2"/>
</dbReference>
<dbReference type="PANTHER" id="PTHR46479:SF1">
    <property type="entry name" value="BIOGENESIS OF LYSOSOME-RELATED ORGANELLES COMPLEX 1 SUBUNIT 2"/>
    <property type="match status" value="1"/>
</dbReference>
<dbReference type="WBParaSite" id="SMUV_0000500801-mRNA-1">
    <property type="protein sequence ID" value="SMUV_0000500801-mRNA-1"/>
    <property type="gene ID" value="SMUV_0000500801"/>
</dbReference>
<feature type="region of interest" description="Disordered" evidence="2">
    <location>
        <begin position="1"/>
        <end position="24"/>
    </location>
</feature>
<accession>A0A0N5AKI4</accession>
<dbReference type="GO" id="GO:0099078">
    <property type="term" value="C:BORC complex"/>
    <property type="evidence" value="ECO:0007669"/>
    <property type="project" value="TreeGrafter"/>
</dbReference>
<dbReference type="STRING" id="451379.A0A0N5AKI4"/>
<dbReference type="AlphaFoldDB" id="A0A0N5AKI4"/>
<evidence type="ECO:0000256" key="2">
    <source>
        <dbReference type="SAM" id="MobiDB-lite"/>
    </source>
</evidence>
<name>A0A0N5AKI4_9BILA</name>
<dbReference type="GO" id="GO:0000930">
    <property type="term" value="C:gamma-tubulin complex"/>
    <property type="evidence" value="ECO:0007669"/>
    <property type="project" value="TreeGrafter"/>
</dbReference>
<dbReference type="GO" id="GO:0032418">
    <property type="term" value="P:lysosome localization"/>
    <property type="evidence" value="ECO:0007669"/>
    <property type="project" value="TreeGrafter"/>
</dbReference>
<reference evidence="4" key="1">
    <citation type="submission" date="2017-02" db="UniProtKB">
        <authorList>
            <consortium name="WormBaseParasite"/>
        </authorList>
    </citation>
    <scope>IDENTIFICATION</scope>
</reference>
<sequence>MAEIINEKASSSTEVPSTPGPKVVPSEMRRLADDMHEKVSVYLQGQIEGSIAEYKLLEEMNKVTNQRYIDMKKVAEGVSNKLSMLNDKFLDAADEALRPYLEQVDEIDENTRKLEEAVNTMDIYVTTLGIRYFQP</sequence>
<comment type="similarity">
    <text evidence="1">Belongs to the BLOC1S2 family.</text>
</comment>
<organism evidence="3 4">
    <name type="scientific">Syphacia muris</name>
    <dbReference type="NCBI Taxonomy" id="451379"/>
    <lineage>
        <taxon>Eukaryota</taxon>
        <taxon>Metazoa</taxon>
        <taxon>Ecdysozoa</taxon>
        <taxon>Nematoda</taxon>
        <taxon>Chromadorea</taxon>
        <taxon>Rhabditida</taxon>
        <taxon>Spirurina</taxon>
        <taxon>Oxyuridomorpha</taxon>
        <taxon>Oxyuroidea</taxon>
        <taxon>Oxyuridae</taxon>
        <taxon>Syphacia</taxon>
    </lineage>
</organism>
<dbReference type="GO" id="GO:0031083">
    <property type="term" value="C:BLOC-1 complex"/>
    <property type="evidence" value="ECO:0007669"/>
    <property type="project" value="TreeGrafter"/>
</dbReference>
<evidence type="ECO:0000313" key="3">
    <source>
        <dbReference type="Proteomes" id="UP000046393"/>
    </source>
</evidence>
<dbReference type="GO" id="GO:0016197">
    <property type="term" value="P:endosomal transport"/>
    <property type="evidence" value="ECO:0007669"/>
    <property type="project" value="TreeGrafter"/>
</dbReference>
<evidence type="ECO:0000256" key="1">
    <source>
        <dbReference type="ARBA" id="ARBA00008468"/>
    </source>
</evidence>
<dbReference type="Pfam" id="PF10046">
    <property type="entry name" value="BLOC1_2"/>
    <property type="match status" value="1"/>
</dbReference>